<reference evidence="1 2" key="1">
    <citation type="submission" date="2013-09" db="EMBL/GenBank/DDBJ databases">
        <title>Genome sequencing of Arenimonas oryziterrae.</title>
        <authorList>
            <person name="Chen F."/>
            <person name="Wang G."/>
        </authorList>
    </citation>
    <scope>NUCLEOTIDE SEQUENCE [LARGE SCALE GENOMIC DNA]</scope>
    <source>
        <strain evidence="1 2">YC6267</strain>
    </source>
</reference>
<sequence length="390" mass="42877">MVDDAGDKRLWVLSKQEESRQVSVGGSNRSSGRWRTDTYFHFSIKAFDPLTAQPAWTQRLVTLGDAKARGTTPSRVIGSDVEAQMLGQDGELVWLLIGNAPYAVSAHDGHVVGDAVAIEKNNPALVGLLPVESKYFGFDGGLVLMTADARQMVIRGADLKASDYVARAIVAPEPEREANGRERIVPMRPPIGEVPARTATLGGQWLGLYTEREAADALHDEFGTRFRYPYTVLDEGAQARRTFHRGTVVQAQRFDERFPRLGKLEPIAGAPVYLKGRFFKDPSKIDTALTMTAPDGLMVWHSTRIDQAGRLALTRLDAELKPVWEARLPLSETGTINPVSTWLLPGRLVVMGDEESVKDGVTSRVPHLVSVDLGTGEWKGWDLVGEKKLP</sequence>
<keyword evidence="2" id="KW-1185">Reference proteome</keyword>
<proteinExistence type="predicted"/>
<dbReference type="STRING" id="1121015.GCA_000420545_00056"/>
<name>A0A091API6_9GAMM</name>
<dbReference type="NCBIfam" id="NF041516">
    <property type="entry name" value="PA2928_fam"/>
    <property type="match status" value="1"/>
</dbReference>
<protein>
    <submittedName>
        <fullName evidence="1">Uncharacterized protein</fullName>
    </submittedName>
</protein>
<dbReference type="Proteomes" id="UP000029385">
    <property type="component" value="Unassembled WGS sequence"/>
</dbReference>
<accession>A0A091API6</accession>
<dbReference type="InterPro" id="IPR048161">
    <property type="entry name" value="PA2928-like"/>
</dbReference>
<dbReference type="EMBL" id="AVCI01000045">
    <property type="protein sequence ID" value="KFN41037.1"/>
    <property type="molecule type" value="Genomic_DNA"/>
</dbReference>
<dbReference type="AlphaFoldDB" id="A0A091API6"/>
<organism evidence="1 2">
    <name type="scientific">Arenimonas oryziterrae DSM 21050 = YC6267</name>
    <dbReference type="NCBI Taxonomy" id="1121015"/>
    <lineage>
        <taxon>Bacteria</taxon>
        <taxon>Pseudomonadati</taxon>
        <taxon>Pseudomonadota</taxon>
        <taxon>Gammaproteobacteria</taxon>
        <taxon>Lysobacterales</taxon>
        <taxon>Lysobacteraceae</taxon>
        <taxon>Arenimonas</taxon>
    </lineage>
</organism>
<evidence type="ECO:0000313" key="2">
    <source>
        <dbReference type="Proteomes" id="UP000029385"/>
    </source>
</evidence>
<evidence type="ECO:0000313" key="1">
    <source>
        <dbReference type="EMBL" id="KFN41037.1"/>
    </source>
</evidence>
<comment type="caution">
    <text evidence="1">The sequence shown here is derived from an EMBL/GenBank/DDBJ whole genome shotgun (WGS) entry which is preliminary data.</text>
</comment>
<gene>
    <name evidence="1" type="ORF">N789_03910</name>
</gene>
<dbReference type="PATRIC" id="fig|1121015.4.peg.2463"/>